<protein>
    <submittedName>
        <fullName evidence="3">Uncharacterized protein</fullName>
    </submittedName>
</protein>
<feature type="transmembrane region" description="Helical" evidence="1">
    <location>
        <begin position="201"/>
        <end position="220"/>
    </location>
</feature>
<keyword evidence="2" id="KW-1185">Reference proteome</keyword>
<keyword evidence="1" id="KW-1133">Transmembrane helix</keyword>
<dbReference type="AlphaFoldDB" id="A0AA85J7S0"/>
<evidence type="ECO:0000256" key="1">
    <source>
        <dbReference type="SAM" id="Phobius"/>
    </source>
</evidence>
<feature type="transmembrane region" description="Helical" evidence="1">
    <location>
        <begin position="61"/>
        <end position="82"/>
    </location>
</feature>
<reference evidence="3" key="2">
    <citation type="submission" date="2023-11" db="UniProtKB">
        <authorList>
            <consortium name="WormBaseParasite"/>
        </authorList>
    </citation>
    <scope>IDENTIFICATION</scope>
</reference>
<proteinExistence type="predicted"/>
<organism evidence="2 3">
    <name type="scientific">Trichobilharzia regenti</name>
    <name type="common">Nasal bird schistosome</name>
    <dbReference type="NCBI Taxonomy" id="157069"/>
    <lineage>
        <taxon>Eukaryota</taxon>
        <taxon>Metazoa</taxon>
        <taxon>Spiralia</taxon>
        <taxon>Lophotrochozoa</taxon>
        <taxon>Platyhelminthes</taxon>
        <taxon>Trematoda</taxon>
        <taxon>Digenea</taxon>
        <taxon>Strigeidida</taxon>
        <taxon>Schistosomatoidea</taxon>
        <taxon>Schistosomatidae</taxon>
        <taxon>Trichobilharzia</taxon>
    </lineage>
</organism>
<sequence length="686" mass="78119">MRGIQIRNTVKAVQPAVTTTTLSPGITQAYSLQHLDILSRYSRFYSLTEQFSPIINNLDRYISPLWIPIALIGCVVCTIIYANPQWRRSLRQDSGILMNPYGYASLSTYLLVLSILHLFQCALVVIIDLDRPWDTGLLACSGLICPLFHSLWTGNRLAIVLMTITLGIETLVLLQRETNFPSNTVLRWIIADGNSRKSVRIAVGVVLLANIYGLIETAYWRVQYYNSEYDKSLHSSLLQSSPSSLLSSSLALELLARCEVAGGFQYWFAAKPVNRYDPVIETDVPRRTAELAASYFDYQWITGITIDCSLALANLCIGLAIIRAYFMDDIIIRPRYAESLATASRIKHLEVLHIATICIIQGLFRLPSALFTMLDPLTRPGEMTLTDAEVSKDNTWQRFFLMLSAKVIGIELGDLPAALLLPICIGLCREFRQNFYALIQFKTPSKLRNTLASLNPRHSVSRIITPSPNLSGGIKKETYIQGSKRHLHQRLVNDRKLCQSETTRQIDPLCNYNMSKGDACDEASSERYIPDNRLHRQYEVQSETDGETAYDNTKSFHQCNSHHHQKDQHLQHTDATQLNKCSHRQNSPHIRPKRYEKLYDIRQHQQRLLPRYMYRSECDLHTSLPNSLFCSINHLSNQSYYHSKSGSFIHLQSKEDNISTNSLSLVNCDEIPIEVSKPILEHRSYV</sequence>
<dbReference type="WBParaSite" id="TREG1_132100.2">
    <property type="protein sequence ID" value="TREG1_132100.2"/>
    <property type="gene ID" value="TREG1_132100"/>
</dbReference>
<dbReference type="Proteomes" id="UP000050795">
    <property type="component" value="Unassembled WGS sequence"/>
</dbReference>
<feature type="transmembrane region" description="Helical" evidence="1">
    <location>
        <begin position="300"/>
        <end position="326"/>
    </location>
</feature>
<name>A0AA85J7S0_TRIRE</name>
<keyword evidence="1" id="KW-0812">Transmembrane</keyword>
<feature type="transmembrane region" description="Helical" evidence="1">
    <location>
        <begin position="157"/>
        <end position="174"/>
    </location>
</feature>
<feature type="transmembrane region" description="Helical" evidence="1">
    <location>
        <begin position="103"/>
        <end position="127"/>
    </location>
</feature>
<accession>A0AA85J7S0</accession>
<keyword evidence="1" id="KW-0472">Membrane</keyword>
<evidence type="ECO:0000313" key="2">
    <source>
        <dbReference type="Proteomes" id="UP000050795"/>
    </source>
</evidence>
<reference evidence="2" key="1">
    <citation type="submission" date="2022-06" db="EMBL/GenBank/DDBJ databases">
        <authorList>
            <person name="Berger JAMES D."/>
            <person name="Berger JAMES D."/>
        </authorList>
    </citation>
    <scope>NUCLEOTIDE SEQUENCE [LARGE SCALE GENOMIC DNA]</scope>
</reference>
<evidence type="ECO:0000313" key="3">
    <source>
        <dbReference type="WBParaSite" id="TREG1_132100.2"/>
    </source>
</evidence>